<dbReference type="InterPro" id="IPR018247">
    <property type="entry name" value="EF_Hand_1_Ca_BS"/>
</dbReference>
<evidence type="ECO:0000313" key="2">
    <source>
        <dbReference type="Proteomes" id="UP000597338"/>
    </source>
</evidence>
<organism evidence="1 2">
    <name type="scientific">Parapedobacter defluvii</name>
    <dbReference type="NCBI Taxonomy" id="2045106"/>
    <lineage>
        <taxon>Bacteria</taxon>
        <taxon>Pseudomonadati</taxon>
        <taxon>Bacteroidota</taxon>
        <taxon>Sphingobacteriia</taxon>
        <taxon>Sphingobacteriales</taxon>
        <taxon>Sphingobacteriaceae</taxon>
        <taxon>Parapedobacter</taxon>
    </lineage>
</organism>
<dbReference type="PROSITE" id="PS00018">
    <property type="entry name" value="EF_HAND_1"/>
    <property type="match status" value="1"/>
</dbReference>
<proteinExistence type="predicted"/>
<dbReference type="EMBL" id="BMIK01000001">
    <property type="protein sequence ID" value="GGC17174.1"/>
    <property type="molecule type" value="Genomic_DNA"/>
</dbReference>
<dbReference type="Pfam" id="PF06078">
    <property type="entry name" value="DUF937"/>
    <property type="match status" value="1"/>
</dbReference>
<evidence type="ECO:0008006" key="3">
    <source>
        <dbReference type="Google" id="ProtNLM"/>
    </source>
</evidence>
<name>A0ABQ1L3C4_9SPHI</name>
<dbReference type="InterPro" id="IPR009282">
    <property type="entry name" value="DUF937"/>
</dbReference>
<accession>A0ABQ1L3C4</accession>
<evidence type="ECO:0000313" key="1">
    <source>
        <dbReference type="EMBL" id="GGC17174.1"/>
    </source>
</evidence>
<reference evidence="2" key="1">
    <citation type="journal article" date="2019" name="Int. J. Syst. Evol. Microbiol.">
        <title>The Global Catalogue of Microorganisms (GCM) 10K type strain sequencing project: providing services to taxonomists for standard genome sequencing and annotation.</title>
        <authorList>
            <consortium name="The Broad Institute Genomics Platform"/>
            <consortium name="The Broad Institute Genome Sequencing Center for Infectious Disease"/>
            <person name="Wu L."/>
            <person name="Ma J."/>
        </authorList>
    </citation>
    <scope>NUCLEOTIDE SEQUENCE [LARGE SCALE GENOMIC DNA]</scope>
    <source>
        <strain evidence="2">CGMCC 1.15342</strain>
    </source>
</reference>
<dbReference type="Proteomes" id="UP000597338">
    <property type="component" value="Unassembled WGS sequence"/>
</dbReference>
<sequence length="205" mass="20745">MRVVTLANHKRIVMEQIMNLLNGDFVNQLTSGISKQTGASEAETQSVVSTAIPALLGALQNNANSTQGSEGILSALASKHDGSILNNLSGFLGSSDTADGNGILKHVLGDKRGALEQAISGKTGVSSGTVSQILAMLAPIVMGYLGKQSRSKNVSDGNGLNDLLGGLLGGQSGSNILGGLLDQNGDGKLGIDDVGGLLGGFFGKK</sequence>
<protein>
    <recommendedName>
        <fullName evidence="3">DUF937 domain-containing protein</fullName>
    </recommendedName>
</protein>
<gene>
    <name evidence="1" type="ORF">GCM10011386_06230</name>
</gene>
<comment type="caution">
    <text evidence="1">The sequence shown here is derived from an EMBL/GenBank/DDBJ whole genome shotgun (WGS) entry which is preliminary data.</text>
</comment>
<keyword evidence="2" id="KW-1185">Reference proteome</keyword>